<keyword evidence="13" id="KW-1185">Reference proteome</keyword>
<dbReference type="InterPro" id="IPR053868">
    <property type="entry name" value="Pel9A-like_beta_helix"/>
</dbReference>
<dbReference type="InterPro" id="IPR006626">
    <property type="entry name" value="PbH1"/>
</dbReference>
<evidence type="ECO:0000256" key="3">
    <source>
        <dbReference type="ARBA" id="ARBA00022525"/>
    </source>
</evidence>
<evidence type="ECO:0000259" key="11">
    <source>
        <dbReference type="Pfam" id="PF22842"/>
    </source>
</evidence>
<dbReference type="GO" id="GO:0005576">
    <property type="term" value="C:extracellular region"/>
    <property type="evidence" value="ECO:0007669"/>
    <property type="project" value="UniProtKB-SubCell"/>
</dbReference>
<evidence type="ECO:0000256" key="2">
    <source>
        <dbReference type="ARBA" id="ARBA00004613"/>
    </source>
</evidence>
<feature type="chain" id="PRO_5025689608" evidence="10">
    <location>
        <begin position="38"/>
        <end position="467"/>
    </location>
</feature>
<keyword evidence="3" id="KW-0964">Secreted</keyword>
<evidence type="ECO:0000256" key="4">
    <source>
        <dbReference type="ARBA" id="ARBA00022723"/>
    </source>
</evidence>
<dbReference type="InterPro" id="IPR012334">
    <property type="entry name" value="Pectin_lyas_fold"/>
</dbReference>
<evidence type="ECO:0000256" key="5">
    <source>
        <dbReference type="ARBA" id="ARBA00022729"/>
    </source>
</evidence>
<dbReference type="PROSITE" id="PS51318">
    <property type="entry name" value="TAT"/>
    <property type="match status" value="1"/>
</dbReference>
<evidence type="ECO:0000256" key="7">
    <source>
        <dbReference type="ARBA" id="ARBA00023239"/>
    </source>
</evidence>
<dbReference type="Gene3D" id="2.160.20.10">
    <property type="entry name" value="Single-stranded right-handed beta-helix, Pectin lyase-like"/>
    <property type="match status" value="1"/>
</dbReference>
<dbReference type="PANTHER" id="PTHR40088:SF1">
    <property type="entry name" value="PECTATE LYASE PEL9"/>
    <property type="match status" value="1"/>
</dbReference>
<protein>
    <submittedName>
        <fullName evidence="12">Pectate lyase</fullName>
    </submittedName>
</protein>
<comment type="subcellular location">
    <subcellularLocation>
        <location evidence="2">Secreted</location>
    </subcellularLocation>
</comment>
<dbReference type="Proteomes" id="UP000435304">
    <property type="component" value="Unassembled WGS sequence"/>
</dbReference>
<organism evidence="12 13">
    <name type="scientific">Auraticoccus cholistanensis</name>
    <dbReference type="NCBI Taxonomy" id="2656650"/>
    <lineage>
        <taxon>Bacteria</taxon>
        <taxon>Bacillati</taxon>
        <taxon>Actinomycetota</taxon>
        <taxon>Actinomycetes</taxon>
        <taxon>Propionibacteriales</taxon>
        <taxon>Propionibacteriaceae</taxon>
        <taxon>Auraticoccus</taxon>
    </lineage>
</organism>
<dbReference type="AlphaFoldDB" id="A0A6A9V144"/>
<dbReference type="SMART" id="SM00710">
    <property type="entry name" value="PbH1"/>
    <property type="match status" value="6"/>
</dbReference>
<name>A0A6A9V144_9ACTN</name>
<accession>A0A6A9V144</accession>
<feature type="signal peptide" evidence="10">
    <location>
        <begin position="1"/>
        <end position="37"/>
    </location>
</feature>
<comment type="similarity">
    <text evidence="8">Belongs to the polysaccharide lyase 9 family.</text>
</comment>
<evidence type="ECO:0000256" key="10">
    <source>
        <dbReference type="SAM" id="SignalP"/>
    </source>
</evidence>
<feature type="domain" description="Pel9A-like right handed beta-helix region" evidence="11">
    <location>
        <begin position="47"/>
        <end position="353"/>
    </location>
</feature>
<dbReference type="EMBL" id="WPCU01000006">
    <property type="protein sequence ID" value="MVA76450.1"/>
    <property type="molecule type" value="Genomic_DNA"/>
</dbReference>
<reference evidence="12 13" key="1">
    <citation type="submission" date="2019-12" db="EMBL/GenBank/DDBJ databases">
        <title>Auraticoccus cholistani sp. nov., an actinomycete isolated from soil of Cholistan desert.</title>
        <authorList>
            <person name="Cheema M.T."/>
        </authorList>
    </citation>
    <scope>NUCLEOTIDE SEQUENCE [LARGE SCALE GENOMIC DNA]</scope>
    <source>
        <strain evidence="12 13">F435</strain>
    </source>
</reference>
<dbReference type="SUPFAM" id="SSF51126">
    <property type="entry name" value="Pectin lyase-like"/>
    <property type="match status" value="1"/>
</dbReference>
<evidence type="ECO:0000313" key="12">
    <source>
        <dbReference type="EMBL" id="MVA76450.1"/>
    </source>
</evidence>
<evidence type="ECO:0000256" key="1">
    <source>
        <dbReference type="ARBA" id="ARBA00001913"/>
    </source>
</evidence>
<keyword evidence="6" id="KW-0106">Calcium</keyword>
<dbReference type="GO" id="GO:0046872">
    <property type="term" value="F:metal ion binding"/>
    <property type="evidence" value="ECO:0007669"/>
    <property type="project" value="UniProtKB-KW"/>
</dbReference>
<dbReference type="InterPro" id="IPR052052">
    <property type="entry name" value="Polysaccharide_Lyase_9"/>
</dbReference>
<evidence type="ECO:0000256" key="6">
    <source>
        <dbReference type="ARBA" id="ARBA00022837"/>
    </source>
</evidence>
<keyword evidence="4" id="KW-0479">Metal-binding</keyword>
<keyword evidence="5 10" id="KW-0732">Signal</keyword>
<keyword evidence="7 12" id="KW-0456">Lyase</keyword>
<gene>
    <name evidence="12" type="ORF">GC722_10505</name>
</gene>
<dbReference type="PANTHER" id="PTHR40088">
    <property type="entry name" value="PECTATE LYASE (EUROFUNG)"/>
    <property type="match status" value="1"/>
</dbReference>
<evidence type="ECO:0000256" key="8">
    <source>
        <dbReference type="ARBA" id="ARBA00038263"/>
    </source>
</evidence>
<comment type="caution">
    <text evidence="12">The sequence shown here is derived from an EMBL/GenBank/DDBJ whole genome shotgun (WGS) entry which is preliminary data.</text>
</comment>
<evidence type="ECO:0000313" key="13">
    <source>
        <dbReference type="Proteomes" id="UP000435304"/>
    </source>
</evidence>
<sequence>MFPRSRQVPQLRRSALALGALAGAALLAAAPASVATAQPPAHPHGAQYFVAPDGDDQASGDRRHPWASLARAQEVVEPGDTVFLRGGTYTFDDAVRDCTSQTDRVDVVALTRSGTADRPIRYAAYRDETPVLDFSGVRDDCRIKGVGVTADHLVLEGLEITGVRQNNTLNNESWGVWVDGSHNLFDELDIHHIMGAGLFIQDGAGNLVRNCDAHDNYDPFSRTGAGQNADGFGSHTDTPTVEENRFEGSRAWNNADDGFDFINSATPVTVHRSWAWHNGYVYGTDELAASGNGTGFKLGGYGGDYEAGAVDITISASVAFDNTLRGFYANHHPVGPTVVNNTAFDNGANYNMRGVAEDGSATSVGTLRNNVSFGGGVLEYMDGVDSSHNSWDLGLELTEEDFLGVSHEGWDAPRQRDGDLPVLPLLRPAPGSAVIDRGVDVGLDFRGPAPDLGAFEYHPRSHGQHDR</sequence>
<dbReference type="GO" id="GO:0016837">
    <property type="term" value="F:carbon-oxygen lyase activity, acting on polysaccharides"/>
    <property type="evidence" value="ECO:0007669"/>
    <property type="project" value="TreeGrafter"/>
</dbReference>
<comment type="cofactor">
    <cofactor evidence="1">
        <name>Ca(2+)</name>
        <dbReference type="ChEBI" id="CHEBI:29108"/>
    </cofactor>
</comment>
<dbReference type="Pfam" id="PF22842">
    <property type="entry name" value="Pel9A-like_beta_helix"/>
    <property type="match status" value="1"/>
</dbReference>
<feature type="region of interest" description="Disordered" evidence="9">
    <location>
        <begin position="36"/>
        <end position="63"/>
    </location>
</feature>
<dbReference type="InterPro" id="IPR006311">
    <property type="entry name" value="TAT_signal"/>
</dbReference>
<proteinExistence type="inferred from homology"/>
<dbReference type="InterPro" id="IPR011050">
    <property type="entry name" value="Pectin_lyase_fold/virulence"/>
</dbReference>
<evidence type="ECO:0000256" key="9">
    <source>
        <dbReference type="SAM" id="MobiDB-lite"/>
    </source>
</evidence>